<dbReference type="PANTHER" id="PTHR34474:SF1">
    <property type="entry name" value="HEME-DEGRADING MONOOXYGENASE HMOA"/>
    <property type="match status" value="1"/>
</dbReference>
<reference evidence="2 3" key="1">
    <citation type="submission" date="2016-06" db="EMBL/GenBank/DDBJ databases">
        <title>Domibacillus iocasae genome sequencing.</title>
        <authorList>
            <person name="Verma A."/>
            <person name="Pal Y."/>
            <person name="Ojha A.K."/>
            <person name="Krishnamurthi S."/>
        </authorList>
    </citation>
    <scope>NUCLEOTIDE SEQUENCE [LARGE SCALE GENOMIC DNA]</scope>
    <source>
        <strain evidence="2 3">DSM 29979</strain>
    </source>
</reference>
<keyword evidence="3" id="KW-1185">Reference proteome</keyword>
<dbReference type="RefSeq" id="WP_069936881.1">
    <property type="nucleotide sequence ID" value="NZ_MAMP01000001.1"/>
</dbReference>
<dbReference type="InterPro" id="IPR050404">
    <property type="entry name" value="Heme-degrading_MO"/>
</dbReference>
<evidence type="ECO:0000313" key="2">
    <source>
        <dbReference type="EMBL" id="OES46718.1"/>
    </source>
</evidence>
<dbReference type="PANTHER" id="PTHR34474">
    <property type="entry name" value="SIGNAL TRANSDUCTION PROTEIN TRAP"/>
    <property type="match status" value="1"/>
</dbReference>
<dbReference type="EMBL" id="MAMP01000001">
    <property type="protein sequence ID" value="OES46718.1"/>
    <property type="molecule type" value="Genomic_DNA"/>
</dbReference>
<evidence type="ECO:0000259" key="1">
    <source>
        <dbReference type="PROSITE" id="PS51725"/>
    </source>
</evidence>
<gene>
    <name evidence="2" type="ORF">BA724_01260</name>
</gene>
<proteinExistence type="predicted"/>
<name>A0A1E7DVL1_9BACI</name>
<dbReference type="Gene3D" id="3.30.70.100">
    <property type="match status" value="1"/>
</dbReference>
<dbReference type="Proteomes" id="UP000095658">
    <property type="component" value="Unassembled WGS sequence"/>
</dbReference>
<dbReference type="AlphaFoldDB" id="A0A1E7DVL1"/>
<accession>A0A1E7DVL1</accession>
<comment type="caution">
    <text evidence="2">The sequence shown here is derived from an EMBL/GenBank/DDBJ whole genome shotgun (WGS) entry which is preliminary data.</text>
</comment>
<dbReference type="InterPro" id="IPR007138">
    <property type="entry name" value="ABM_dom"/>
</dbReference>
<dbReference type="STRING" id="1714016.BA724_01260"/>
<sequence length="103" mass="11939">MFVEMKTIIVKPGTSHLIVENFQAKNAMADMNGFIDKRILVRSRNKEEEKVIVTIRWDSEEAYKGWKKSPVHITGHREKREKPEYIIDSMSETFTEVSSGIPV</sequence>
<feature type="domain" description="ABM" evidence="1">
    <location>
        <begin position="2"/>
        <end position="94"/>
    </location>
</feature>
<dbReference type="InterPro" id="IPR011008">
    <property type="entry name" value="Dimeric_a/b-barrel"/>
</dbReference>
<protein>
    <recommendedName>
        <fullName evidence="1">ABM domain-containing protein</fullName>
    </recommendedName>
</protein>
<dbReference type="OrthoDB" id="1645001at2"/>
<evidence type="ECO:0000313" key="3">
    <source>
        <dbReference type="Proteomes" id="UP000095658"/>
    </source>
</evidence>
<dbReference type="SUPFAM" id="SSF54909">
    <property type="entry name" value="Dimeric alpha+beta barrel"/>
    <property type="match status" value="1"/>
</dbReference>
<organism evidence="2 3">
    <name type="scientific">Domibacillus iocasae</name>
    <dbReference type="NCBI Taxonomy" id="1714016"/>
    <lineage>
        <taxon>Bacteria</taxon>
        <taxon>Bacillati</taxon>
        <taxon>Bacillota</taxon>
        <taxon>Bacilli</taxon>
        <taxon>Bacillales</taxon>
        <taxon>Bacillaceae</taxon>
        <taxon>Domibacillus</taxon>
    </lineage>
</organism>
<dbReference type="Pfam" id="PF03992">
    <property type="entry name" value="ABM"/>
    <property type="match status" value="1"/>
</dbReference>
<dbReference type="PROSITE" id="PS51725">
    <property type="entry name" value="ABM"/>
    <property type="match status" value="1"/>
</dbReference>